<proteinExistence type="predicted"/>
<name>A0AAE3GQX6_9CYAN</name>
<comment type="caution">
    <text evidence="1">The sequence shown here is derived from an EMBL/GenBank/DDBJ whole genome shotgun (WGS) entry which is preliminary data.</text>
</comment>
<dbReference type="EMBL" id="JAMZMM010000045">
    <property type="protein sequence ID" value="MCP2728228.1"/>
    <property type="molecule type" value="Genomic_DNA"/>
</dbReference>
<protein>
    <submittedName>
        <fullName evidence="1">Uncharacterized protein</fullName>
    </submittedName>
</protein>
<dbReference type="Proteomes" id="UP001204953">
    <property type="component" value="Unassembled WGS sequence"/>
</dbReference>
<accession>A0AAE3GQX6</accession>
<sequence>MMVESSEDQEQFIFIYFYSRLNIGRSAIEDDLDEILGDKGEVTGGGSGISGSNIDIDIYEGSATDFLEPIRSILKEFNVPTDTVIVIGKERFQVYE</sequence>
<dbReference type="AlphaFoldDB" id="A0AAE3GQX6"/>
<evidence type="ECO:0000313" key="1">
    <source>
        <dbReference type="EMBL" id="MCP2728228.1"/>
    </source>
</evidence>
<dbReference type="RefSeq" id="WP_254011030.1">
    <property type="nucleotide sequence ID" value="NZ_JAMZMM010000045.1"/>
</dbReference>
<evidence type="ECO:0000313" key="2">
    <source>
        <dbReference type="Proteomes" id="UP001204953"/>
    </source>
</evidence>
<reference evidence="1" key="1">
    <citation type="submission" date="2022-06" db="EMBL/GenBank/DDBJ databases">
        <title>New cyanobacteria of genus Symplocastrum in benthos of Lake Baikal.</title>
        <authorList>
            <person name="Sorokovikova E."/>
            <person name="Tikhonova I."/>
            <person name="Krasnopeev A."/>
            <person name="Evseev P."/>
            <person name="Gladkikh A."/>
            <person name="Belykh O."/>
        </authorList>
    </citation>
    <scope>NUCLEOTIDE SEQUENCE</scope>
    <source>
        <strain evidence="1">BBK-W-15</strain>
    </source>
</reference>
<gene>
    <name evidence="1" type="ORF">NJ959_07040</name>
</gene>
<organism evidence="1 2">
    <name type="scientific">Limnofasciculus baicalensis BBK-W-15</name>
    <dbReference type="NCBI Taxonomy" id="2699891"/>
    <lineage>
        <taxon>Bacteria</taxon>
        <taxon>Bacillati</taxon>
        <taxon>Cyanobacteriota</taxon>
        <taxon>Cyanophyceae</taxon>
        <taxon>Coleofasciculales</taxon>
        <taxon>Coleofasciculaceae</taxon>
        <taxon>Limnofasciculus</taxon>
        <taxon>Limnofasciculus baicalensis</taxon>
    </lineage>
</organism>
<keyword evidence="2" id="KW-1185">Reference proteome</keyword>